<proteinExistence type="predicted"/>
<gene>
    <name evidence="1" type="ORF">ACFSCX_24710</name>
</gene>
<dbReference type="RefSeq" id="WP_377930928.1">
    <property type="nucleotide sequence ID" value="NZ_JBHUEM010000055.1"/>
</dbReference>
<evidence type="ECO:0000313" key="2">
    <source>
        <dbReference type="Proteomes" id="UP001597214"/>
    </source>
</evidence>
<dbReference type="Proteomes" id="UP001597214">
    <property type="component" value="Unassembled WGS sequence"/>
</dbReference>
<protein>
    <submittedName>
        <fullName evidence="1">YfhJ family protein</fullName>
    </submittedName>
</protein>
<reference evidence="2" key="1">
    <citation type="journal article" date="2019" name="Int. J. Syst. Evol. Microbiol.">
        <title>The Global Catalogue of Microorganisms (GCM) 10K type strain sequencing project: providing services to taxonomists for standard genome sequencing and annotation.</title>
        <authorList>
            <consortium name="The Broad Institute Genomics Platform"/>
            <consortium name="The Broad Institute Genome Sequencing Center for Infectious Disease"/>
            <person name="Wu L."/>
            <person name="Ma J."/>
        </authorList>
    </citation>
    <scope>NUCLEOTIDE SEQUENCE [LARGE SCALE GENOMIC DNA]</scope>
    <source>
        <strain evidence="2">CCUG 49339</strain>
    </source>
</reference>
<evidence type="ECO:0000313" key="1">
    <source>
        <dbReference type="EMBL" id="MFD1739690.1"/>
    </source>
</evidence>
<sequence length="89" mass="10477">MNEHIERLTNLLLEKSDALSYAQARTWIELLWEDFESTYAKAGEKYMGKEMAERVVTQWITHYGSKLHEFVATNPKYAHLLNQGDHLKH</sequence>
<dbReference type="EMBL" id="JBHUEM010000055">
    <property type="protein sequence ID" value="MFD1739690.1"/>
    <property type="molecule type" value="Genomic_DNA"/>
</dbReference>
<dbReference type="Pfam" id="PF14043">
    <property type="entry name" value="WVELL"/>
    <property type="match status" value="1"/>
</dbReference>
<dbReference type="InterPro" id="IPR026952">
    <property type="entry name" value="WVELL"/>
</dbReference>
<organism evidence="1 2">
    <name type="scientific">Bacillus salitolerans</name>
    <dbReference type="NCBI Taxonomy" id="1437434"/>
    <lineage>
        <taxon>Bacteria</taxon>
        <taxon>Bacillati</taxon>
        <taxon>Bacillota</taxon>
        <taxon>Bacilli</taxon>
        <taxon>Bacillales</taxon>
        <taxon>Bacillaceae</taxon>
        <taxon>Bacillus</taxon>
    </lineage>
</organism>
<comment type="caution">
    <text evidence="1">The sequence shown here is derived from an EMBL/GenBank/DDBJ whole genome shotgun (WGS) entry which is preliminary data.</text>
</comment>
<accession>A0ABW4LZW3</accession>
<name>A0ABW4LZW3_9BACI</name>
<keyword evidence="2" id="KW-1185">Reference proteome</keyword>